<feature type="domain" description="Glyoxal oxidase N-terminal" evidence="3">
    <location>
        <begin position="42"/>
        <end position="426"/>
    </location>
</feature>
<dbReference type="CDD" id="cd02851">
    <property type="entry name" value="E_set_GO_C"/>
    <property type="match status" value="1"/>
</dbReference>
<dbReference type="OrthoDB" id="2019572at2759"/>
<evidence type="ECO:0000313" key="5">
    <source>
        <dbReference type="EMBL" id="KAH7280584.1"/>
    </source>
</evidence>
<organism evidence="5 6">
    <name type="scientific">Ceratopteris richardii</name>
    <name type="common">Triangle waterfern</name>
    <dbReference type="NCBI Taxonomy" id="49495"/>
    <lineage>
        <taxon>Eukaryota</taxon>
        <taxon>Viridiplantae</taxon>
        <taxon>Streptophyta</taxon>
        <taxon>Embryophyta</taxon>
        <taxon>Tracheophyta</taxon>
        <taxon>Polypodiopsida</taxon>
        <taxon>Polypodiidae</taxon>
        <taxon>Polypodiales</taxon>
        <taxon>Pteridineae</taxon>
        <taxon>Pteridaceae</taxon>
        <taxon>Parkerioideae</taxon>
        <taxon>Ceratopteris</taxon>
    </lineage>
</organism>
<comment type="caution">
    <text evidence="5">The sequence shown here is derived from an EMBL/GenBank/DDBJ whole genome shotgun (WGS) entry which is preliminary data.</text>
</comment>
<dbReference type="InterPro" id="IPR013783">
    <property type="entry name" value="Ig-like_fold"/>
</dbReference>
<gene>
    <name evidence="5" type="ORF">KP509_36G004100</name>
</gene>
<dbReference type="InterPro" id="IPR011043">
    <property type="entry name" value="Gal_Oxase/kelch_b-propeller"/>
</dbReference>
<feature type="domain" description="Galactose oxidase-like Early set" evidence="4">
    <location>
        <begin position="435"/>
        <end position="536"/>
    </location>
</feature>
<evidence type="ECO:0000259" key="3">
    <source>
        <dbReference type="Pfam" id="PF07250"/>
    </source>
</evidence>
<evidence type="ECO:0000313" key="6">
    <source>
        <dbReference type="Proteomes" id="UP000825935"/>
    </source>
</evidence>
<keyword evidence="1 2" id="KW-0732">Signal</keyword>
<dbReference type="AlphaFoldDB" id="A0A8T2QA29"/>
<sequence length="538" mass="58380">MAVPRALAFVWALVHLVYMRSVESASSGSWKLLVKNAGVSAMHMTLTSANTVIMYDRTDYGPSQLNLPDGRCREDLNDLALTTDCYAHAIEFDIATNTIRALEVLTDSWCSSGAFLADGTLVSTGGWNDGSRSIRFFTPCSDGSCDLSEVPDGLAKARWYASNQILPDNSIIVVGGRRAFSYEFAPKTTGVINLPFLYETNEPNTENNLYPFLHLSSDGNLFIFANSRSILLDYKSNKIVRTYPELMGGSRNYPSSGSSVMLPLYAENNFQRVEVMICGGAPHGAFQKAANESFVAALDTCARMVITDPDPSWSIEAMPSSRIMGDMLLLPTSEVMIINGAKQGTAGWQSARIPSLSPYLYRPTAPVGSRFEVVAASTIPRLYHSSTVLLPDGRILVGGSNPNPGYTFVGVPFPTELSIEAYSPYYLDTALDTQRPYITALSNQIGYGGTFEVDFTLSVDPTDVQFKLYAPAFSTHTTAMNQRQLILQPTSISGTPEEGFVAMVQTPPNAIAAPAGFYLLFVVNHGAPSPGAWVQVVS</sequence>
<accession>A0A8T2QA29</accession>
<dbReference type="InterPro" id="IPR037293">
    <property type="entry name" value="Gal_Oxidase_central_sf"/>
</dbReference>
<dbReference type="Gene3D" id="2.130.10.80">
    <property type="entry name" value="Galactose oxidase/kelch, beta-propeller"/>
    <property type="match status" value="1"/>
</dbReference>
<dbReference type="Proteomes" id="UP000825935">
    <property type="component" value="Chromosome 36"/>
</dbReference>
<dbReference type="EMBL" id="CM035441">
    <property type="protein sequence ID" value="KAH7280584.1"/>
    <property type="molecule type" value="Genomic_DNA"/>
</dbReference>
<dbReference type="SUPFAM" id="SSF50965">
    <property type="entry name" value="Galactose oxidase, central domain"/>
    <property type="match status" value="1"/>
</dbReference>
<reference evidence="5" key="1">
    <citation type="submission" date="2021-08" db="EMBL/GenBank/DDBJ databases">
        <title>WGS assembly of Ceratopteris richardii.</title>
        <authorList>
            <person name="Marchant D.B."/>
            <person name="Chen G."/>
            <person name="Jenkins J."/>
            <person name="Shu S."/>
            <person name="Leebens-Mack J."/>
            <person name="Grimwood J."/>
            <person name="Schmutz J."/>
            <person name="Soltis P."/>
            <person name="Soltis D."/>
            <person name="Chen Z.-H."/>
        </authorList>
    </citation>
    <scope>NUCLEOTIDE SEQUENCE</scope>
    <source>
        <strain evidence="5">Whitten #5841</strain>
        <tissue evidence="5">Leaf</tissue>
    </source>
</reference>
<protein>
    <recommendedName>
        <fullName evidence="7">Galactose oxidase</fullName>
    </recommendedName>
</protein>
<dbReference type="Gene3D" id="2.60.40.10">
    <property type="entry name" value="Immunoglobulins"/>
    <property type="match status" value="1"/>
</dbReference>
<proteinExistence type="predicted"/>
<dbReference type="SUPFAM" id="SSF81296">
    <property type="entry name" value="E set domains"/>
    <property type="match status" value="1"/>
</dbReference>
<evidence type="ECO:0008006" key="7">
    <source>
        <dbReference type="Google" id="ProtNLM"/>
    </source>
</evidence>
<evidence type="ECO:0000259" key="4">
    <source>
        <dbReference type="Pfam" id="PF09118"/>
    </source>
</evidence>
<name>A0A8T2QA29_CERRI</name>
<dbReference type="InterPro" id="IPR014756">
    <property type="entry name" value="Ig_E-set"/>
</dbReference>
<dbReference type="Pfam" id="PF07250">
    <property type="entry name" value="Glyoxal_oxid_N"/>
    <property type="match status" value="1"/>
</dbReference>
<evidence type="ECO:0000256" key="1">
    <source>
        <dbReference type="ARBA" id="ARBA00022729"/>
    </source>
</evidence>
<dbReference type="OMA" id="CTIDNIC"/>
<dbReference type="InterPro" id="IPR015202">
    <property type="entry name" value="GO-like_E_set"/>
</dbReference>
<dbReference type="PANTHER" id="PTHR32208">
    <property type="entry name" value="SECRETED PROTEIN-RELATED"/>
    <property type="match status" value="1"/>
</dbReference>
<feature type="signal peptide" evidence="2">
    <location>
        <begin position="1"/>
        <end position="24"/>
    </location>
</feature>
<dbReference type="Pfam" id="PF09118">
    <property type="entry name" value="GO-like_E_set"/>
    <property type="match status" value="1"/>
</dbReference>
<dbReference type="InterPro" id="IPR009880">
    <property type="entry name" value="Glyoxal_oxidase_N"/>
</dbReference>
<dbReference type="PANTHER" id="PTHR32208:SF71">
    <property type="entry name" value="GLYOXAL OXIDASE-RELATED PROTEIN"/>
    <property type="match status" value="1"/>
</dbReference>
<keyword evidence="6" id="KW-1185">Reference proteome</keyword>
<evidence type="ECO:0000256" key="2">
    <source>
        <dbReference type="SAM" id="SignalP"/>
    </source>
</evidence>
<feature type="chain" id="PRO_5035754885" description="Galactose oxidase" evidence="2">
    <location>
        <begin position="25"/>
        <end position="538"/>
    </location>
</feature>